<dbReference type="InterPro" id="IPR050428">
    <property type="entry name" value="TCS_sensor_his_kinase"/>
</dbReference>
<keyword evidence="8" id="KW-1133">Transmembrane helix</keyword>
<dbReference type="Proteomes" id="UP000586093">
    <property type="component" value="Unassembled WGS sequence"/>
</dbReference>
<accession>A0A839HV80</accession>
<dbReference type="InterPro" id="IPR036097">
    <property type="entry name" value="HisK_dim/P_sf"/>
</dbReference>
<dbReference type="CDD" id="cd00082">
    <property type="entry name" value="HisKA"/>
    <property type="match status" value="1"/>
</dbReference>
<evidence type="ECO:0000256" key="6">
    <source>
        <dbReference type="ARBA" id="ARBA00022692"/>
    </source>
</evidence>
<dbReference type="GO" id="GO:0000155">
    <property type="term" value="F:phosphorelay sensor kinase activity"/>
    <property type="evidence" value="ECO:0007669"/>
    <property type="project" value="InterPro"/>
</dbReference>
<evidence type="ECO:0000256" key="8">
    <source>
        <dbReference type="ARBA" id="ARBA00022989"/>
    </source>
</evidence>
<evidence type="ECO:0000259" key="10">
    <source>
        <dbReference type="PROSITE" id="PS50109"/>
    </source>
</evidence>
<dbReference type="PANTHER" id="PTHR45436:SF5">
    <property type="entry name" value="SENSOR HISTIDINE KINASE TRCS"/>
    <property type="match status" value="1"/>
</dbReference>
<dbReference type="AlphaFoldDB" id="A0A839HV80"/>
<keyword evidence="5" id="KW-0808">Transferase</keyword>
<evidence type="ECO:0000256" key="7">
    <source>
        <dbReference type="ARBA" id="ARBA00022777"/>
    </source>
</evidence>
<comment type="catalytic activity">
    <reaction evidence="1">
        <text>ATP + protein L-histidine = ADP + protein N-phospho-L-histidine.</text>
        <dbReference type="EC" id="2.7.13.3"/>
    </reaction>
</comment>
<dbReference type="SMART" id="SM00388">
    <property type="entry name" value="HisKA"/>
    <property type="match status" value="1"/>
</dbReference>
<reference evidence="11 12" key="1">
    <citation type="submission" date="2020-08" db="EMBL/GenBank/DDBJ databases">
        <title>Aquariorum lacteus gen. nov., sp. nov., a new member of the family Comamonadaceae, isolated from freshwater aquarium.</title>
        <authorList>
            <person name="Chun S.-J."/>
        </authorList>
    </citation>
    <scope>NUCLEOTIDE SEQUENCE [LARGE SCALE GENOMIC DNA]</scope>
    <source>
        <strain evidence="11 12">SJAQ100</strain>
    </source>
</reference>
<keyword evidence="4" id="KW-0597">Phosphoprotein</keyword>
<sequence>MSGAPPSAAAAPPARAWSLQARLRRRLLALLAGTWLLAAGSALVGSQIELQGLLDEALEDQARRLLSLPLDWHRPAPAQEDEQEGETLLQLFSPQGRLLWRSEEAPARPLAALDREGLRIEGRWRVHVEQARDGRIAVAAEALADRAAVIGPALAWMLGPLLALLPLVALGQHLLLRRGFAALAPARAALARRDGRDLSPLGEDPALRGPAGEAALPQELQPLVEALDALLGRLGRLLGAERQFAAASAHELRTPLAAAQAQLQRLQAELAAALPAGHASQARAATLARQLQRLGELSAKLLQLARVDAGVGLAREPLALDELALLVLDEFVQAGLLPAGPAEGATDAPAAPPGWTLALQPLTVHGDLDALGIALRNLIENSLRHGGPGVARRLSLQRQDGRVALVLEDEGPGVPGEMLARLRRPFERADRQAEGSGLGLAIVEAVARQSGGELLLASPLAPGRPGFRATLRLPAGACAAQTL</sequence>
<evidence type="ECO:0000256" key="3">
    <source>
        <dbReference type="ARBA" id="ARBA00012438"/>
    </source>
</evidence>
<dbReference type="Gene3D" id="3.30.565.10">
    <property type="entry name" value="Histidine kinase-like ATPase, C-terminal domain"/>
    <property type="match status" value="1"/>
</dbReference>
<dbReference type="InterPro" id="IPR004358">
    <property type="entry name" value="Sig_transdc_His_kin-like_C"/>
</dbReference>
<dbReference type="EMBL" id="JACIVI010000003">
    <property type="protein sequence ID" value="MBB1162324.1"/>
    <property type="molecule type" value="Genomic_DNA"/>
</dbReference>
<comment type="caution">
    <text evidence="11">The sequence shown here is derived from an EMBL/GenBank/DDBJ whole genome shotgun (WGS) entry which is preliminary data.</text>
</comment>
<dbReference type="Pfam" id="PF00512">
    <property type="entry name" value="HisKA"/>
    <property type="match status" value="1"/>
</dbReference>
<dbReference type="PROSITE" id="PS50109">
    <property type="entry name" value="HIS_KIN"/>
    <property type="match status" value="1"/>
</dbReference>
<gene>
    <name evidence="11" type="ORF">H4F90_10055</name>
</gene>
<dbReference type="EC" id="2.7.13.3" evidence="3"/>
<keyword evidence="7 11" id="KW-0418">Kinase</keyword>
<dbReference type="RefSeq" id="WP_182664122.1">
    <property type="nucleotide sequence ID" value="NZ_JACIVI010000003.1"/>
</dbReference>
<dbReference type="PRINTS" id="PR00344">
    <property type="entry name" value="BCTRLSENSOR"/>
</dbReference>
<evidence type="ECO:0000256" key="4">
    <source>
        <dbReference type="ARBA" id="ARBA00022553"/>
    </source>
</evidence>
<dbReference type="SMART" id="SM00387">
    <property type="entry name" value="HATPase_c"/>
    <property type="match status" value="1"/>
</dbReference>
<feature type="domain" description="Histidine kinase" evidence="10">
    <location>
        <begin position="247"/>
        <end position="477"/>
    </location>
</feature>
<keyword evidence="6" id="KW-0812">Transmembrane</keyword>
<evidence type="ECO:0000313" key="12">
    <source>
        <dbReference type="Proteomes" id="UP000586093"/>
    </source>
</evidence>
<dbReference type="InterPro" id="IPR003594">
    <property type="entry name" value="HATPase_dom"/>
</dbReference>
<dbReference type="SUPFAM" id="SSF47384">
    <property type="entry name" value="Homodimeric domain of signal transducing histidine kinase"/>
    <property type="match status" value="1"/>
</dbReference>
<dbReference type="InterPro" id="IPR005467">
    <property type="entry name" value="His_kinase_dom"/>
</dbReference>
<dbReference type="InterPro" id="IPR003661">
    <property type="entry name" value="HisK_dim/P_dom"/>
</dbReference>
<name>A0A839HV80_9BURK</name>
<organism evidence="11 12">
    <name type="scientific">Aquariibacter albus</name>
    <dbReference type="NCBI Taxonomy" id="2759899"/>
    <lineage>
        <taxon>Bacteria</taxon>
        <taxon>Pseudomonadati</taxon>
        <taxon>Pseudomonadota</taxon>
        <taxon>Betaproteobacteria</taxon>
        <taxon>Burkholderiales</taxon>
        <taxon>Sphaerotilaceae</taxon>
        <taxon>Aquariibacter</taxon>
    </lineage>
</organism>
<keyword evidence="9" id="KW-0472">Membrane</keyword>
<dbReference type="GO" id="GO:0016020">
    <property type="term" value="C:membrane"/>
    <property type="evidence" value="ECO:0007669"/>
    <property type="project" value="UniProtKB-SubCell"/>
</dbReference>
<proteinExistence type="predicted"/>
<dbReference type="InterPro" id="IPR036890">
    <property type="entry name" value="HATPase_C_sf"/>
</dbReference>
<protein>
    <recommendedName>
        <fullName evidence="3">histidine kinase</fullName>
        <ecNumber evidence="3">2.7.13.3</ecNumber>
    </recommendedName>
</protein>
<evidence type="ECO:0000256" key="1">
    <source>
        <dbReference type="ARBA" id="ARBA00000085"/>
    </source>
</evidence>
<dbReference type="CDD" id="cd00075">
    <property type="entry name" value="HATPase"/>
    <property type="match status" value="1"/>
</dbReference>
<evidence type="ECO:0000256" key="2">
    <source>
        <dbReference type="ARBA" id="ARBA00004370"/>
    </source>
</evidence>
<dbReference type="Pfam" id="PF02518">
    <property type="entry name" value="HATPase_c"/>
    <property type="match status" value="1"/>
</dbReference>
<evidence type="ECO:0000256" key="9">
    <source>
        <dbReference type="ARBA" id="ARBA00023136"/>
    </source>
</evidence>
<dbReference type="SUPFAM" id="SSF55874">
    <property type="entry name" value="ATPase domain of HSP90 chaperone/DNA topoisomerase II/histidine kinase"/>
    <property type="match status" value="1"/>
</dbReference>
<keyword evidence="12" id="KW-1185">Reference proteome</keyword>
<comment type="subcellular location">
    <subcellularLocation>
        <location evidence="2">Membrane</location>
    </subcellularLocation>
</comment>
<evidence type="ECO:0000313" key="11">
    <source>
        <dbReference type="EMBL" id="MBB1162324.1"/>
    </source>
</evidence>
<dbReference type="PANTHER" id="PTHR45436">
    <property type="entry name" value="SENSOR HISTIDINE KINASE YKOH"/>
    <property type="match status" value="1"/>
</dbReference>
<dbReference type="Gene3D" id="1.10.287.130">
    <property type="match status" value="1"/>
</dbReference>
<evidence type="ECO:0000256" key="5">
    <source>
        <dbReference type="ARBA" id="ARBA00022679"/>
    </source>
</evidence>